<organism evidence="10 11">
    <name type="scientific">Gordonia aquimaris</name>
    <dbReference type="NCBI Taxonomy" id="2984863"/>
    <lineage>
        <taxon>Bacteria</taxon>
        <taxon>Bacillati</taxon>
        <taxon>Actinomycetota</taxon>
        <taxon>Actinomycetes</taxon>
        <taxon>Mycobacteriales</taxon>
        <taxon>Gordoniaceae</taxon>
        <taxon>Gordonia</taxon>
    </lineage>
</organism>
<sequence length="169" mass="18052">MNIRTDPFSDLDPMALLDTAFRQAQLGLAEGGIPIGAALFRADGTLLGEGRNRRIQHDDPSVHGETDAFRAAGRQRDYSSTVMVTTLAPCWYCSGLIRQFGIGAVIIGENRTFSGGQDWLADLGVAVTIVDDSRCVAMMTDFIAAHPAVWNEDIGVADTPIVKSAGGRA</sequence>
<dbReference type="PANTHER" id="PTHR11079:SF190">
    <property type="entry name" value="CYTOSINE DEAMINASE"/>
    <property type="match status" value="1"/>
</dbReference>
<dbReference type="Proteomes" id="UP001143347">
    <property type="component" value="Unassembled WGS sequence"/>
</dbReference>
<dbReference type="GO" id="GO:0055086">
    <property type="term" value="P:nucleobase-containing small molecule metabolic process"/>
    <property type="evidence" value="ECO:0007669"/>
    <property type="project" value="UniProtKB-ARBA"/>
</dbReference>
<evidence type="ECO:0000256" key="6">
    <source>
        <dbReference type="ARBA" id="ARBA00022801"/>
    </source>
</evidence>
<keyword evidence="6" id="KW-0378">Hydrolase</keyword>
<comment type="subunit">
    <text evidence="3">Homodimer.</text>
</comment>
<dbReference type="InterPro" id="IPR016193">
    <property type="entry name" value="Cytidine_deaminase-like"/>
</dbReference>
<dbReference type="EMBL" id="JAPKFM010000045">
    <property type="protein sequence ID" value="MCX2967155.1"/>
    <property type="molecule type" value="Genomic_DNA"/>
</dbReference>
<dbReference type="GO" id="GO:0005737">
    <property type="term" value="C:cytoplasm"/>
    <property type="evidence" value="ECO:0007669"/>
    <property type="project" value="UniProtKB-SubCell"/>
</dbReference>
<keyword evidence="4" id="KW-0963">Cytoplasm</keyword>
<accession>A0A9X3I7I8</accession>
<keyword evidence="5" id="KW-0479">Metal-binding</keyword>
<protein>
    <submittedName>
        <fullName evidence="10">Nucleoside deaminase</fullName>
    </submittedName>
</protein>
<name>A0A9X3I7I8_9ACTN</name>
<keyword evidence="7" id="KW-0862">Zinc</keyword>
<evidence type="ECO:0000256" key="5">
    <source>
        <dbReference type="ARBA" id="ARBA00022723"/>
    </source>
</evidence>
<dbReference type="SUPFAM" id="SSF53927">
    <property type="entry name" value="Cytidine deaminase-like"/>
    <property type="match status" value="1"/>
</dbReference>
<dbReference type="InterPro" id="IPR002125">
    <property type="entry name" value="CMP_dCMP_dom"/>
</dbReference>
<evidence type="ECO:0000259" key="9">
    <source>
        <dbReference type="PROSITE" id="PS51747"/>
    </source>
</evidence>
<evidence type="ECO:0000256" key="8">
    <source>
        <dbReference type="ARBA" id="ARBA00060693"/>
    </source>
</evidence>
<dbReference type="PANTHER" id="PTHR11079">
    <property type="entry name" value="CYTOSINE DEAMINASE FAMILY MEMBER"/>
    <property type="match status" value="1"/>
</dbReference>
<reference evidence="10" key="1">
    <citation type="submission" date="2022-10" db="EMBL/GenBank/DDBJ databases">
        <title>WGS of marine actinomycetes from Thailand.</title>
        <authorList>
            <person name="Thawai C."/>
        </authorList>
    </citation>
    <scope>NUCLEOTIDE SEQUENCE</scope>
    <source>
        <strain evidence="10">SW21</strain>
    </source>
</reference>
<dbReference type="AlphaFoldDB" id="A0A9X3I7I8"/>
<evidence type="ECO:0000313" key="11">
    <source>
        <dbReference type="Proteomes" id="UP001143347"/>
    </source>
</evidence>
<keyword evidence="11" id="KW-1185">Reference proteome</keyword>
<proteinExistence type="predicted"/>
<dbReference type="FunFam" id="3.40.140.10:FF:000016">
    <property type="entry name" value="Cytosine deaminase"/>
    <property type="match status" value="1"/>
</dbReference>
<dbReference type="GO" id="GO:0046872">
    <property type="term" value="F:metal ion binding"/>
    <property type="evidence" value="ECO:0007669"/>
    <property type="project" value="UniProtKB-KW"/>
</dbReference>
<feature type="domain" description="CMP/dCMP-type deaminase" evidence="9">
    <location>
        <begin position="11"/>
        <end position="118"/>
    </location>
</feature>
<dbReference type="GO" id="GO:0072527">
    <property type="term" value="P:pyrimidine-containing compound metabolic process"/>
    <property type="evidence" value="ECO:0007669"/>
    <property type="project" value="UniProtKB-ARBA"/>
</dbReference>
<evidence type="ECO:0000256" key="7">
    <source>
        <dbReference type="ARBA" id="ARBA00022833"/>
    </source>
</evidence>
<comment type="caution">
    <text evidence="10">The sequence shown here is derived from an EMBL/GenBank/DDBJ whole genome shotgun (WGS) entry which is preliminary data.</text>
</comment>
<comment type="subcellular location">
    <subcellularLocation>
        <location evidence="2">Cytoplasm</location>
    </subcellularLocation>
</comment>
<evidence type="ECO:0000256" key="4">
    <source>
        <dbReference type="ARBA" id="ARBA00022490"/>
    </source>
</evidence>
<dbReference type="Pfam" id="PF00383">
    <property type="entry name" value="dCMP_cyt_deam_1"/>
    <property type="match status" value="1"/>
</dbReference>
<comment type="cofactor">
    <cofactor evidence="1">
        <name>Zn(2+)</name>
        <dbReference type="ChEBI" id="CHEBI:29105"/>
    </cofactor>
</comment>
<evidence type="ECO:0000256" key="2">
    <source>
        <dbReference type="ARBA" id="ARBA00004496"/>
    </source>
</evidence>
<gene>
    <name evidence="10" type="ORF">OSB52_24100</name>
</gene>
<dbReference type="PROSITE" id="PS51747">
    <property type="entry name" value="CYT_DCMP_DEAMINASES_2"/>
    <property type="match status" value="1"/>
</dbReference>
<evidence type="ECO:0000256" key="3">
    <source>
        <dbReference type="ARBA" id="ARBA00011738"/>
    </source>
</evidence>
<dbReference type="Gene3D" id="3.40.140.10">
    <property type="entry name" value="Cytidine Deaminase, domain 2"/>
    <property type="match status" value="1"/>
</dbReference>
<evidence type="ECO:0000256" key="1">
    <source>
        <dbReference type="ARBA" id="ARBA00001947"/>
    </source>
</evidence>
<dbReference type="GO" id="GO:0008835">
    <property type="term" value="F:diaminohydroxyphosphoribosylaminopyrimidine deaminase activity"/>
    <property type="evidence" value="ECO:0007669"/>
    <property type="project" value="TreeGrafter"/>
</dbReference>
<evidence type="ECO:0000313" key="10">
    <source>
        <dbReference type="EMBL" id="MCX2967155.1"/>
    </source>
</evidence>
<dbReference type="RefSeq" id="WP_266063856.1">
    <property type="nucleotide sequence ID" value="NZ_JAPKFM010000045.1"/>
</dbReference>
<dbReference type="CDD" id="cd01285">
    <property type="entry name" value="nucleoside_deaminase"/>
    <property type="match status" value="1"/>
</dbReference>
<comment type="pathway">
    <text evidence="8">Pyrimidine metabolism.</text>
</comment>